<dbReference type="Proteomes" id="UP000214689">
    <property type="component" value="Chromosome"/>
</dbReference>
<evidence type="ECO:0000313" key="1">
    <source>
        <dbReference type="EMBL" id="ASS37041.1"/>
    </source>
</evidence>
<evidence type="ECO:0000313" key="2">
    <source>
        <dbReference type="Proteomes" id="UP000214689"/>
    </source>
</evidence>
<name>A0A223AQ10_9FIRM</name>
<dbReference type="AlphaFoldDB" id="A0A223AQ10"/>
<protein>
    <submittedName>
        <fullName evidence="1">Uncharacterized protein</fullName>
    </submittedName>
</protein>
<proteinExistence type="predicted"/>
<dbReference type="EMBL" id="CP016199">
    <property type="protein sequence ID" value="ASS37041.1"/>
    <property type="molecule type" value="Genomic_DNA"/>
</dbReference>
<dbReference type="OrthoDB" id="3035557at2"/>
<keyword evidence="2" id="KW-1185">Reference proteome</keyword>
<organism evidence="1 2">
    <name type="scientific">Mogibacterium pumilum</name>
    <dbReference type="NCBI Taxonomy" id="86332"/>
    <lineage>
        <taxon>Bacteria</taxon>
        <taxon>Bacillati</taxon>
        <taxon>Bacillota</taxon>
        <taxon>Clostridia</taxon>
        <taxon>Peptostreptococcales</taxon>
        <taxon>Anaerovoracaceae</taxon>
        <taxon>Mogibacterium</taxon>
    </lineage>
</organism>
<reference evidence="2" key="1">
    <citation type="submission" date="2016-05" db="EMBL/GenBank/DDBJ databases">
        <authorList>
            <person name="Holder M.E."/>
            <person name="Ajami N.J."/>
            <person name="Petrosino J.F."/>
        </authorList>
    </citation>
    <scope>NUCLEOTIDE SEQUENCE [LARGE SCALE GENOMIC DNA]</scope>
    <source>
        <strain evidence="2">ATCC 700696</strain>
    </source>
</reference>
<gene>
    <name evidence="1" type="ORF">AXF17_00140</name>
</gene>
<accession>A0A223AQ10</accession>
<sequence>MALLIIEKLFMTFFTSIDQKKDYTNKDFKLSNREDQCRKEKYYAIDFWIWQKNKRVALDQHFQLGYKLSDGSTIVDKKIYTISVQKIFSSGYRGSRYKRELRIYTKYINEPSVLYGGDYVAGDKIGRDKTINNGVQINNIQNHLPNEVLETILKLSEDEKISWSDRCEIKESIKMIEKNLYSKQENNKLIKVLSSYIGSCSNVVTVIDFLMKMFNNR</sequence>